<keyword evidence="1" id="KW-0732">Signal</keyword>
<protein>
    <submittedName>
        <fullName evidence="2">Uncharacterized protein</fullName>
    </submittedName>
</protein>
<accession>A0AAE0S0C1</accession>
<organism evidence="2 3">
    <name type="scientific">Potamilus streckersoni</name>
    <dbReference type="NCBI Taxonomy" id="2493646"/>
    <lineage>
        <taxon>Eukaryota</taxon>
        <taxon>Metazoa</taxon>
        <taxon>Spiralia</taxon>
        <taxon>Lophotrochozoa</taxon>
        <taxon>Mollusca</taxon>
        <taxon>Bivalvia</taxon>
        <taxon>Autobranchia</taxon>
        <taxon>Heteroconchia</taxon>
        <taxon>Palaeoheterodonta</taxon>
        <taxon>Unionida</taxon>
        <taxon>Unionoidea</taxon>
        <taxon>Unionidae</taxon>
        <taxon>Ambleminae</taxon>
        <taxon>Lampsilini</taxon>
        <taxon>Potamilus</taxon>
    </lineage>
</organism>
<reference evidence="2" key="1">
    <citation type="journal article" date="2021" name="Genome Biol. Evol.">
        <title>A High-Quality Reference Genome for a Parasitic Bivalve with Doubly Uniparental Inheritance (Bivalvia: Unionida).</title>
        <authorList>
            <person name="Smith C.H."/>
        </authorList>
    </citation>
    <scope>NUCLEOTIDE SEQUENCE</scope>
    <source>
        <strain evidence="2">CHS0354</strain>
    </source>
</reference>
<reference evidence="2" key="3">
    <citation type="submission" date="2023-05" db="EMBL/GenBank/DDBJ databases">
        <authorList>
            <person name="Smith C.H."/>
        </authorList>
    </citation>
    <scope>NUCLEOTIDE SEQUENCE</scope>
    <source>
        <strain evidence="2">CHS0354</strain>
        <tissue evidence="2">Mantle</tissue>
    </source>
</reference>
<evidence type="ECO:0000313" key="2">
    <source>
        <dbReference type="EMBL" id="KAK3582957.1"/>
    </source>
</evidence>
<feature type="signal peptide" evidence="1">
    <location>
        <begin position="1"/>
        <end position="24"/>
    </location>
</feature>
<dbReference type="EMBL" id="JAEAOA010001215">
    <property type="protein sequence ID" value="KAK3582957.1"/>
    <property type="molecule type" value="Genomic_DNA"/>
</dbReference>
<gene>
    <name evidence="2" type="ORF">CHS0354_019967</name>
</gene>
<dbReference type="AlphaFoldDB" id="A0AAE0S0C1"/>
<reference evidence="2" key="2">
    <citation type="journal article" date="2021" name="Genome Biol. Evol.">
        <title>Developing a high-quality reference genome for a parasitic bivalve with doubly uniparental inheritance (Bivalvia: Unionida).</title>
        <authorList>
            <person name="Smith C.H."/>
        </authorList>
    </citation>
    <scope>NUCLEOTIDE SEQUENCE</scope>
    <source>
        <strain evidence="2">CHS0354</strain>
        <tissue evidence="2">Mantle</tissue>
    </source>
</reference>
<evidence type="ECO:0000256" key="1">
    <source>
        <dbReference type="SAM" id="SignalP"/>
    </source>
</evidence>
<comment type="caution">
    <text evidence="2">The sequence shown here is derived from an EMBL/GenBank/DDBJ whole genome shotgun (WGS) entry which is preliminary data.</text>
</comment>
<feature type="chain" id="PRO_5042137026" evidence="1">
    <location>
        <begin position="25"/>
        <end position="173"/>
    </location>
</feature>
<dbReference type="Proteomes" id="UP001195483">
    <property type="component" value="Unassembled WGS sequence"/>
</dbReference>
<proteinExistence type="predicted"/>
<evidence type="ECO:0000313" key="3">
    <source>
        <dbReference type="Proteomes" id="UP001195483"/>
    </source>
</evidence>
<name>A0AAE0S0C1_9BIVA</name>
<keyword evidence="3" id="KW-1185">Reference proteome</keyword>
<sequence length="173" mass="18551">MNKLRKMSQVFVLVLAAILALASAQFQQFQQIQPNTFYPGSGYSGYSGSLGYPGGYQPQQYGTFPVNTGAYYPTSSGSFHQGYVQPMQGGYWLGNSHPIVKQVSYVPFNGDYWSGQSVQVRHYPVPYPVPAPVPVPYPTAQSGGIFGLDVRAGTNLMGMVLAGVVAGLVAKNG</sequence>